<name>A0A2T7P0F4_POMCA</name>
<keyword evidence="3" id="KW-1185">Reference proteome</keyword>
<comment type="caution">
    <text evidence="2">The sequence shown here is derived from an EMBL/GenBank/DDBJ whole genome shotgun (WGS) entry which is preliminary data.</text>
</comment>
<reference evidence="2 3" key="1">
    <citation type="submission" date="2018-04" db="EMBL/GenBank/DDBJ databases">
        <title>The genome of golden apple snail Pomacea canaliculata provides insight into stress tolerance and invasive adaptation.</title>
        <authorList>
            <person name="Liu C."/>
            <person name="Liu B."/>
            <person name="Ren Y."/>
            <person name="Zhang Y."/>
            <person name="Wang H."/>
            <person name="Li S."/>
            <person name="Jiang F."/>
            <person name="Yin L."/>
            <person name="Zhang G."/>
            <person name="Qian W."/>
            <person name="Fan W."/>
        </authorList>
    </citation>
    <scope>NUCLEOTIDE SEQUENCE [LARGE SCALE GENOMIC DNA]</scope>
    <source>
        <strain evidence="2">SZHN2017</strain>
        <tissue evidence="2">Muscle</tissue>
    </source>
</reference>
<evidence type="ECO:0000313" key="3">
    <source>
        <dbReference type="Proteomes" id="UP000245119"/>
    </source>
</evidence>
<sequence>MKTVAGVKIEVVEDFAKDGIVVVEQNDNVSLTFDVNIDACQNNTQKLALSSREGELPVAVCKIIFTNGTCHQHMAGQPCSCVNSTKHRVHFHQSITGVDYKIYDWTAASNTSVRENLMELIFVIRTHATGNNCSQIFNESQMENEDKGDCYRHVVIAVTSSVFVVVTLAVVAVPLGFLLRRKWRERGKKSNGVRQ</sequence>
<accession>A0A2T7P0F4</accession>
<keyword evidence="1" id="KW-0472">Membrane</keyword>
<dbReference type="EMBL" id="PZQS01000007">
    <property type="protein sequence ID" value="PVD26900.1"/>
    <property type="molecule type" value="Genomic_DNA"/>
</dbReference>
<evidence type="ECO:0000313" key="2">
    <source>
        <dbReference type="EMBL" id="PVD26900.1"/>
    </source>
</evidence>
<dbReference type="Proteomes" id="UP000245119">
    <property type="component" value="Linkage Group LG7"/>
</dbReference>
<organism evidence="2 3">
    <name type="scientific">Pomacea canaliculata</name>
    <name type="common">Golden apple snail</name>
    <dbReference type="NCBI Taxonomy" id="400727"/>
    <lineage>
        <taxon>Eukaryota</taxon>
        <taxon>Metazoa</taxon>
        <taxon>Spiralia</taxon>
        <taxon>Lophotrochozoa</taxon>
        <taxon>Mollusca</taxon>
        <taxon>Gastropoda</taxon>
        <taxon>Caenogastropoda</taxon>
        <taxon>Architaenioglossa</taxon>
        <taxon>Ampullarioidea</taxon>
        <taxon>Ampullariidae</taxon>
        <taxon>Pomacea</taxon>
    </lineage>
</organism>
<protein>
    <submittedName>
        <fullName evidence="2">Uncharacterized protein</fullName>
    </submittedName>
</protein>
<dbReference type="AlphaFoldDB" id="A0A2T7P0F4"/>
<feature type="transmembrane region" description="Helical" evidence="1">
    <location>
        <begin position="154"/>
        <end position="179"/>
    </location>
</feature>
<evidence type="ECO:0000256" key="1">
    <source>
        <dbReference type="SAM" id="Phobius"/>
    </source>
</evidence>
<keyword evidence="1" id="KW-1133">Transmembrane helix</keyword>
<keyword evidence="1" id="KW-0812">Transmembrane</keyword>
<proteinExistence type="predicted"/>
<gene>
    <name evidence="2" type="ORF">C0Q70_12048</name>
</gene>